<dbReference type="AlphaFoldDB" id="I0Z0K1"/>
<comment type="caution">
    <text evidence="1">The sequence shown here is derived from an EMBL/GenBank/DDBJ whole genome shotgun (WGS) entry which is preliminary data.</text>
</comment>
<dbReference type="EMBL" id="AGSI01000006">
    <property type="protein sequence ID" value="EIE24170.1"/>
    <property type="molecule type" value="Genomic_DNA"/>
</dbReference>
<proteinExistence type="predicted"/>
<dbReference type="KEGG" id="csl:COCSUDRAFT_62683"/>
<keyword evidence="2" id="KW-1185">Reference proteome</keyword>
<organism evidence="1 2">
    <name type="scientific">Coccomyxa subellipsoidea (strain C-169)</name>
    <name type="common">Green microalga</name>
    <dbReference type="NCBI Taxonomy" id="574566"/>
    <lineage>
        <taxon>Eukaryota</taxon>
        <taxon>Viridiplantae</taxon>
        <taxon>Chlorophyta</taxon>
        <taxon>core chlorophytes</taxon>
        <taxon>Trebouxiophyceae</taxon>
        <taxon>Trebouxiophyceae incertae sedis</taxon>
        <taxon>Coccomyxaceae</taxon>
        <taxon>Coccomyxa</taxon>
        <taxon>Coccomyxa subellipsoidea</taxon>
    </lineage>
</organism>
<evidence type="ECO:0000313" key="1">
    <source>
        <dbReference type="EMBL" id="EIE24170.1"/>
    </source>
</evidence>
<name>I0Z0K1_COCSC</name>
<dbReference type="Proteomes" id="UP000007264">
    <property type="component" value="Unassembled WGS sequence"/>
</dbReference>
<sequence>MENLTVRRNYQISAEADGARIKNLEGSLEAMRGMSGIKASNEEHRAKVRALMEELSIAEERADAEHQLAEVRRQEVKILKRALHLRDEELANGCQHSMQDQLSDCPLQSVARVQQQQFNSGELQLVLRAESNVEMTAKPTLDDFQSAQEISPAADLKSNSILGDLQNEIKILREEERTEVYARDMKAVEKASQDDFNGQANALQLV</sequence>
<reference evidence="1 2" key="1">
    <citation type="journal article" date="2012" name="Genome Biol.">
        <title>The genome of the polar eukaryotic microalga coccomyxa subellipsoidea reveals traits of cold adaptation.</title>
        <authorList>
            <person name="Blanc G."/>
            <person name="Agarkova I."/>
            <person name="Grimwood J."/>
            <person name="Kuo A."/>
            <person name="Brueggeman A."/>
            <person name="Dunigan D."/>
            <person name="Gurnon J."/>
            <person name="Ladunga I."/>
            <person name="Lindquist E."/>
            <person name="Lucas S."/>
            <person name="Pangilinan J."/>
            <person name="Proschold T."/>
            <person name="Salamov A."/>
            <person name="Schmutz J."/>
            <person name="Weeks D."/>
            <person name="Yamada T."/>
            <person name="Claverie J.M."/>
            <person name="Grigoriev I."/>
            <person name="Van Etten J."/>
            <person name="Lomsadze A."/>
            <person name="Borodovsky M."/>
        </authorList>
    </citation>
    <scope>NUCLEOTIDE SEQUENCE [LARGE SCALE GENOMIC DNA]</scope>
    <source>
        <strain evidence="1 2">C-169</strain>
    </source>
</reference>
<dbReference type="OrthoDB" id="552102at2759"/>
<dbReference type="RefSeq" id="XP_005648714.1">
    <property type="nucleotide sequence ID" value="XM_005648657.1"/>
</dbReference>
<gene>
    <name evidence="1" type="ORF">COCSUDRAFT_62683</name>
</gene>
<dbReference type="GeneID" id="17042168"/>
<accession>I0Z0K1</accession>
<evidence type="ECO:0000313" key="2">
    <source>
        <dbReference type="Proteomes" id="UP000007264"/>
    </source>
</evidence>
<protein>
    <submittedName>
        <fullName evidence="1">Uncharacterized protein</fullName>
    </submittedName>
</protein>